<dbReference type="EMBL" id="VXIT01000005">
    <property type="protein sequence ID" value="KAA6412763.1"/>
    <property type="molecule type" value="Genomic_DNA"/>
</dbReference>
<organism evidence="6 7">
    <name type="scientific">Lasallia pustulata</name>
    <dbReference type="NCBI Taxonomy" id="136370"/>
    <lineage>
        <taxon>Eukaryota</taxon>
        <taxon>Fungi</taxon>
        <taxon>Dikarya</taxon>
        <taxon>Ascomycota</taxon>
        <taxon>Pezizomycotina</taxon>
        <taxon>Lecanoromycetes</taxon>
        <taxon>OSLEUM clade</taxon>
        <taxon>Umbilicariomycetidae</taxon>
        <taxon>Umbilicariales</taxon>
        <taxon>Umbilicariaceae</taxon>
        <taxon>Lasallia</taxon>
    </lineage>
</organism>
<evidence type="ECO:0000256" key="3">
    <source>
        <dbReference type="ARBA" id="ARBA00022833"/>
    </source>
</evidence>
<comment type="caution">
    <text evidence="6">The sequence shown here is derived from an EMBL/GenBank/DDBJ whole genome shotgun (WGS) entry which is preliminary data.</text>
</comment>
<name>A0A5M8PVP7_9LECA</name>
<feature type="domain" description="CENP-V/GFA" evidence="5">
    <location>
        <begin position="4"/>
        <end position="116"/>
    </location>
</feature>
<sequence>METLKLSCLCGSITRSIDIPKSSLPIPITFCHCGSCRHVTGLFCVSNIFLPSTSDHTYISGEPRAYKTSAEVTRFFCGQCGTHCYLKHIPSGLVGVASGVVDKIEDVAEFKAHAYLTDTRDGGLSDWLPLKRWEGWPHQSKEIQPGTNVVAPRPADSTQTSEARLRCRCHCGGVQFEITRPNQNSSNLSSPWPDMLVPFHQEGRENATDEKWWLRPGGKYLAGICACRSCRLGSGYDMQPWAFIPKVNILQVDGKPFSFSMGTLKRYESAEGIRREFCGRCGATCFWRSDERPDLIDVSVGLLEADTGARAEEWLDWCTERVSFEEYAQSKSMISNLSKGLKAWGKERA</sequence>
<feature type="domain" description="CENP-V/GFA" evidence="5">
    <location>
        <begin position="201"/>
        <end position="328"/>
    </location>
</feature>
<dbReference type="AlphaFoldDB" id="A0A5M8PVP7"/>
<dbReference type="Gene3D" id="3.90.1590.10">
    <property type="entry name" value="glutathione-dependent formaldehyde- activating enzyme (gfa)"/>
    <property type="match status" value="1"/>
</dbReference>
<keyword evidence="2" id="KW-0479">Metal-binding</keyword>
<evidence type="ECO:0000256" key="1">
    <source>
        <dbReference type="ARBA" id="ARBA00005495"/>
    </source>
</evidence>
<evidence type="ECO:0000256" key="2">
    <source>
        <dbReference type="ARBA" id="ARBA00022723"/>
    </source>
</evidence>
<comment type="similarity">
    <text evidence="1">Belongs to the Gfa family.</text>
</comment>
<dbReference type="GO" id="GO:0046872">
    <property type="term" value="F:metal ion binding"/>
    <property type="evidence" value="ECO:0007669"/>
    <property type="project" value="UniProtKB-KW"/>
</dbReference>
<dbReference type="PANTHER" id="PTHR33337:SF32">
    <property type="entry name" value="DUF636 DOMAIN PROTEIN (AFU_ORTHOLOGUE AFUA_7G04120)"/>
    <property type="match status" value="1"/>
</dbReference>
<dbReference type="InterPro" id="IPR006913">
    <property type="entry name" value="CENP-V/GFA"/>
</dbReference>
<dbReference type="Gene3D" id="2.170.150.70">
    <property type="match status" value="1"/>
</dbReference>
<evidence type="ECO:0000313" key="6">
    <source>
        <dbReference type="EMBL" id="KAA6412763.1"/>
    </source>
</evidence>
<dbReference type="PANTHER" id="PTHR33337">
    <property type="entry name" value="GFA DOMAIN-CONTAINING PROTEIN"/>
    <property type="match status" value="1"/>
</dbReference>
<keyword evidence="3" id="KW-0862">Zinc</keyword>
<protein>
    <recommendedName>
        <fullName evidence="5">CENP-V/GFA domain-containing protein</fullName>
    </recommendedName>
</protein>
<dbReference type="SUPFAM" id="SSF51316">
    <property type="entry name" value="Mss4-like"/>
    <property type="match status" value="2"/>
</dbReference>
<dbReference type="Proteomes" id="UP000324767">
    <property type="component" value="Unassembled WGS sequence"/>
</dbReference>
<evidence type="ECO:0000313" key="7">
    <source>
        <dbReference type="Proteomes" id="UP000324767"/>
    </source>
</evidence>
<evidence type="ECO:0000256" key="4">
    <source>
        <dbReference type="ARBA" id="ARBA00023239"/>
    </source>
</evidence>
<keyword evidence="4" id="KW-0456">Lyase</keyword>
<gene>
    <name evidence="6" type="ORF">FRX48_03755</name>
</gene>
<dbReference type="InterPro" id="IPR011057">
    <property type="entry name" value="Mss4-like_sf"/>
</dbReference>
<reference evidence="6 7" key="1">
    <citation type="submission" date="2019-09" db="EMBL/GenBank/DDBJ databases">
        <title>The hologenome of the rock-dwelling lichen Lasallia pustulata.</title>
        <authorList>
            <person name="Greshake Tzovaras B."/>
            <person name="Segers F."/>
            <person name="Bicker A."/>
            <person name="Dal Grande F."/>
            <person name="Otte J."/>
            <person name="Hankeln T."/>
            <person name="Schmitt I."/>
            <person name="Ebersberger I."/>
        </authorList>
    </citation>
    <scope>NUCLEOTIDE SEQUENCE [LARGE SCALE GENOMIC DNA]</scope>
    <source>
        <strain evidence="6">A1-1</strain>
    </source>
</reference>
<dbReference type="Pfam" id="PF04828">
    <property type="entry name" value="GFA"/>
    <property type="match status" value="2"/>
</dbReference>
<dbReference type="GO" id="GO:0016846">
    <property type="term" value="F:carbon-sulfur lyase activity"/>
    <property type="evidence" value="ECO:0007669"/>
    <property type="project" value="InterPro"/>
</dbReference>
<proteinExistence type="inferred from homology"/>
<dbReference type="PROSITE" id="PS51891">
    <property type="entry name" value="CENP_V_GFA"/>
    <property type="match status" value="2"/>
</dbReference>
<evidence type="ECO:0000259" key="5">
    <source>
        <dbReference type="PROSITE" id="PS51891"/>
    </source>
</evidence>
<dbReference type="OrthoDB" id="5422068at2759"/>
<accession>A0A5M8PVP7</accession>